<evidence type="ECO:0000259" key="7">
    <source>
        <dbReference type="PROSITE" id="PS50885"/>
    </source>
</evidence>
<dbReference type="InterPro" id="IPR001610">
    <property type="entry name" value="PAC"/>
</dbReference>
<dbReference type="InterPro" id="IPR051310">
    <property type="entry name" value="MCP_chemotaxis"/>
</dbReference>
<name>A0ABY8QGE9_9RHOB</name>
<dbReference type="SMART" id="SM00086">
    <property type="entry name" value="PAC"/>
    <property type="match status" value="1"/>
</dbReference>
<keyword evidence="9" id="KW-1185">Reference proteome</keyword>
<dbReference type="PROSITE" id="PS50113">
    <property type="entry name" value="PAC"/>
    <property type="match status" value="1"/>
</dbReference>
<dbReference type="PRINTS" id="PR00260">
    <property type="entry name" value="CHEMTRNSDUCR"/>
</dbReference>
<comment type="similarity">
    <text evidence="2">Belongs to the methyl-accepting chemotaxis (MCP) protein family.</text>
</comment>
<sequence>MSSEDAMFRRKHVIKEGPQNFGAIMKMIDTTMSRVEFSPEGNINWANDNFLEVTGYTLEQLKGQSRAILLPEGEAASDLGPWPELDEEQCFSGPRQFRARDGQILWLFCTIAPVHDSDGNLARFMQLSRDITKRQVANERMREALHALGQGRLDTRLDLPDAGGFEGLETSFNTAMQGLDAAFNRTLATLTYLNDDACEAQLRTHRLASDSRTQAGRCEGARDAMVAANDTLTEISAEIDSTLNKVGVSVSMAQEGAEEMRRASQAAQAMHDQAEAMIEINRLIDSVSFQTSLLALNAGIEAARAGAAGAGFSVVAAEIRGLAGRAAEASREIAGRIGDMTDQVGEVVTSVDRGDKRLQDLVKCLDGISGGISGVSAITARQAQGLGGANDAIVDLARSLCDSADRTETQAALSKEAAKRLGEVTDKIRGMVGPFTAQVERQGAAKQRAG</sequence>
<dbReference type="InterPro" id="IPR000700">
    <property type="entry name" value="PAS-assoc_C"/>
</dbReference>
<evidence type="ECO:0000313" key="9">
    <source>
        <dbReference type="Proteomes" id="UP001241605"/>
    </source>
</evidence>
<dbReference type="Proteomes" id="UP001241605">
    <property type="component" value="Chromosome"/>
</dbReference>
<evidence type="ECO:0000259" key="5">
    <source>
        <dbReference type="PROSITE" id="PS50112"/>
    </source>
</evidence>
<feature type="domain" description="PAS" evidence="5">
    <location>
        <begin position="40"/>
        <end position="72"/>
    </location>
</feature>
<dbReference type="InterPro" id="IPR000014">
    <property type="entry name" value="PAS"/>
</dbReference>
<evidence type="ECO:0000256" key="1">
    <source>
        <dbReference type="ARBA" id="ARBA00022500"/>
    </source>
</evidence>
<dbReference type="SUPFAM" id="SSF55785">
    <property type="entry name" value="PYP-like sensor domain (PAS domain)"/>
    <property type="match status" value="1"/>
</dbReference>
<evidence type="ECO:0000259" key="4">
    <source>
        <dbReference type="PROSITE" id="PS50111"/>
    </source>
</evidence>
<dbReference type="Pfam" id="PF13426">
    <property type="entry name" value="PAS_9"/>
    <property type="match status" value="1"/>
</dbReference>
<evidence type="ECO:0000256" key="3">
    <source>
        <dbReference type="PROSITE-ProRule" id="PRU00284"/>
    </source>
</evidence>
<dbReference type="PROSITE" id="PS50112">
    <property type="entry name" value="PAS"/>
    <property type="match status" value="1"/>
</dbReference>
<dbReference type="SMART" id="SM00283">
    <property type="entry name" value="MA"/>
    <property type="match status" value="1"/>
</dbReference>
<protein>
    <submittedName>
        <fullName evidence="8">Methyl-accepting chemotaxis protein</fullName>
    </submittedName>
</protein>
<dbReference type="InterPro" id="IPR003660">
    <property type="entry name" value="HAMP_dom"/>
</dbReference>
<proteinExistence type="inferred from homology"/>
<feature type="domain" description="Methyl-accepting transducer" evidence="4">
    <location>
        <begin position="189"/>
        <end position="425"/>
    </location>
</feature>
<dbReference type="SUPFAM" id="SSF58104">
    <property type="entry name" value="Methyl-accepting chemotaxis protein (MCP) signaling domain"/>
    <property type="match status" value="1"/>
</dbReference>
<dbReference type="NCBIfam" id="TIGR00229">
    <property type="entry name" value="sensory_box"/>
    <property type="match status" value="1"/>
</dbReference>
<dbReference type="CDD" id="cd00130">
    <property type="entry name" value="PAS"/>
    <property type="match status" value="1"/>
</dbReference>
<organism evidence="8 9">
    <name type="scientific">Tropicibacter oceani</name>
    <dbReference type="NCBI Taxonomy" id="3058420"/>
    <lineage>
        <taxon>Bacteria</taxon>
        <taxon>Pseudomonadati</taxon>
        <taxon>Pseudomonadota</taxon>
        <taxon>Alphaproteobacteria</taxon>
        <taxon>Rhodobacterales</taxon>
        <taxon>Roseobacteraceae</taxon>
        <taxon>Tropicibacter</taxon>
    </lineage>
</organism>
<dbReference type="PROSITE" id="PS50111">
    <property type="entry name" value="CHEMOTAXIS_TRANSDUC_2"/>
    <property type="match status" value="1"/>
</dbReference>
<feature type="domain" description="HAMP" evidence="7">
    <location>
        <begin position="139"/>
        <end position="184"/>
    </location>
</feature>
<keyword evidence="3" id="KW-0807">Transducer</keyword>
<evidence type="ECO:0000313" key="8">
    <source>
        <dbReference type="EMBL" id="WGW03083.1"/>
    </source>
</evidence>
<gene>
    <name evidence="8" type="ORF">QF118_14245</name>
</gene>
<dbReference type="PANTHER" id="PTHR43531:SF11">
    <property type="entry name" value="METHYL-ACCEPTING CHEMOTAXIS PROTEIN 3"/>
    <property type="match status" value="1"/>
</dbReference>
<dbReference type="EMBL" id="CP124616">
    <property type="protein sequence ID" value="WGW03083.1"/>
    <property type="molecule type" value="Genomic_DNA"/>
</dbReference>
<dbReference type="Gene3D" id="3.30.450.20">
    <property type="entry name" value="PAS domain"/>
    <property type="match status" value="1"/>
</dbReference>
<dbReference type="RefSeq" id="WP_282299711.1">
    <property type="nucleotide sequence ID" value="NZ_CP124616.1"/>
</dbReference>
<dbReference type="Gene3D" id="1.10.287.950">
    <property type="entry name" value="Methyl-accepting chemotaxis protein"/>
    <property type="match status" value="1"/>
</dbReference>
<dbReference type="InterPro" id="IPR035965">
    <property type="entry name" value="PAS-like_dom_sf"/>
</dbReference>
<feature type="domain" description="PAC" evidence="6">
    <location>
        <begin position="91"/>
        <end position="143"/>
    </location>
</feature>
<dbReference type="InterPro" id="IPR004089">
    <property type="entry name" value="MCPsignal_dom"/>
</dbReference>
<keyword evidence="1" id="KW-0145">Chemotaxis</keyword>
<evidence type="ECO:0000259" key="6">
    <source>
        <dbReference type="PROSITE" id="PS50113"/>
    </source>
</evidence>
<dbReference type="Pfam" id="PF00015">
    <property type="entry name" value="MCPsignal"/>
    <property type="match status" value="1"/>
</dbReference>
<dbReference type="PROSITE" id="PS50885">
    <property type="entry name" value="HAMP"/>
    <property type="match status" value="1"/>
</dbReference>
<reference evidence="8 9" key="1">
    <citation type="submission" date="2023-05" db="EMBL/GenBank/DDBJ databases">
        <title>YMD87, complete Genome.</title>
        <authorList>
            <person name="Zhang J."/>
            <person name="Xu X."/>
        </authorList>
    </citation>
    <scope>NUCLEOTIDE SEQUENCE [LARGE SCALE GENOMIC DNA]</scope>
    <source>
        <strain evidence="8 9">YMD87</strain>
    </source>
</reference>
<dbReference type="InterPro" id="IPR004090">
    <property type="entry name" value="Chemotax_Me-accpt_rcpt"/>
</dbReference>
<accession>A0ABY8QGE9</accession>
<dbReference type="PANTHER" id="PTHR43531">
    <property type="entry name" value="PROTEIN ICFG"/>
    <property type="match status" value="1"/>
</dbReference>
<evidence type="ECO:0000256" key="2">
    <source>
        <dbReference type="ARBA" id="ARBA00029447"/>
    </source>
</evidence>